<keyword evidence="2" id="KW-1185">Reference proteome</keyword>
<dbReference type="STRING" id="1244869.H261_03223"/>
<dbReference type="PATRIC" id="fig|1244869.3.peg.644"/>
<dbReference type="InterPro" id="IPR019056">
    <property type="entry name" value="Phage_TAC_6"/>
</dbReference>
<organism evidence="1 2">
    <name type="scientific">Paramagnetospirillum caucaseum</name>
    <dbReference type="NCBI Taxonomy" id="1244869"/>
    <lineage>
        <taxon>Bacteria</taxon>
        <taxon>Pseudomonadati</taxon>
        <taxon>Pseudomonadota</taxon>
        <taxon>Alphaproteobacteria</taxon>
        <taxon>Rhodospirillales</taxon>
        <taxon>Magnetospirillaceae</taxon>
        <taxon>Paramagnetospirillum</taxon>
    </lineage>
</organism>
<comment type="caution">
    <text evidence="1">The sequence shown here is derived from an EMBL/GenBank/DDBJ whole genome shotgun (WGS) entry which is preliminary data.</text>
</comment>
<name>M2ZVG1_9PROT</name>
<dbReference type="OrthoDB" id="7582980at2"/>
<gene>
    <name evidence="1" type="ORF">H261_03223</name>
</gene>
<evidence type="ECO:0000313" key="1">
    <source>
        <dbReference type="EMBL" id="EME71387.1"/>
    </source>
</evidence>
<protein>
    <recommendedName>
        <fullName evidence="3">Phage tail assembly chaperone</fullName>
    </recommendedName>
</protein>
<accession>M2ZVG1</accession>
<evidence type="ECO:0008006" key="3">
    <source>
        <dbReference type="Google" id="ProtNLM"/>
    </source>
</evidence>
<evidence type="ECO:0000313" key="2">
    <source>
        <dbReference type="Proteomes" id="UP000011744"/>
    </source>
</evidence>
<sequence>MLGWSPDVFWASTPHETYAAISGWRRANDPKAARDEQENRFQAWADQVRAAVES</sequence>
<dbReference type="Pfam" id="PF09550">
    <property type="entry name" value="Phage_TAC_6"/>
    <property type="match status" value="1"/>
</dbReference>
<proteinExistence type="predicted"/>
<dbReference type="EMBL" id="AONQ01000005">
    <property type="protein sequence ID" value="EME71387.1"/>
    <property type="molecule type" value="Genomic_DNA"/>
</dbReference>
<reference evidence="1 2" key="1">
    <citation type="journal article" date="2014" name="Genome Announc.">
        <title>Draft Genome Sequence of Magnetospirillum sp. Strain SO-1, a Freshwater Magnetotactic Bacterium Isolated from the Ol'khovka River, Russia.</title>
        <authorList>
            <person name="Grouzdev D.S."/>
            <person name="Dziuba M.V."/>
            <person name="Sukhacheva M.S."/>
            <person name="Mardanov A.V."/>
            <person name="Beletskiy A.V."/>
            <person name="Kuznetsov B.B."/>
            <person name="Skryabin K.G."/>
        </authorList>
    </citation>
    <scope>NUCLEOTIDE SEQUENCE [LARGE SCALE GENOMIC DNA]</scope>
    <source>
        <strain evidence="1 2">SO-1</strain>
    </source>
</reference>
<dbReference type="Proteomes" id="UP000011744">
    <property type="component" value="Unassembled WGS sequence"/>
</dbReference>
<dbReference type="AlphaFoldDB" id="M2ZVG1"/>